<dbReference type="PROSITE" id="PS50005">
    <property type="entry name" value="TPR"/>
    <property type="match status" value="2"/>
</dbReference>
<dbReference type="EMBL" id="LMTZ01000152">
    <property type="protein sequence ID" value="KST62582.1"/>
    <property type="molecule type" value="Genomic_DNA"/>
</dbReference>
<keyword evidence="9" id="KW-1185">Reference proteome</keyword>
<dbReference type="InterPro" id="IPR013686">
    <property type="entry name" value="Polypept-transport_assoc_ShlB"/>
</dbReference>
<keyword evidence="1" id="KW-0802">TPR repeat</keyword>
<feature type="domain" description="Polypeptide-transport-associated ShlB-type" evidence="5">
    <location>
        <begin position="145"/>
        <end position="210"/>
    </location>
</feature>
<evidence type="ECO:0000313" key="9">
    <source>
        <dbReference type="Proteomes" id="UP000053372"/>
    </source>
</evidence>
<dbReference type="Pfam" id="PF07244">
    <property type="entry name" value="POTRA"/>
    <property type="match status" value="1"/>
</dbReference>
<dbReference type="PROSITE" id="PS50293">
    <property type="entry name" value="TPR_REGION"/>
    <property type="match status" value="1"/>
</dbReference>
<feature type="coiled-coil region" evidence="2">
    <location>
        <begin position="890"/>
        <end position="969"/>
    </location>
</feature>
<dbReference type="Proteomes" id="UP000053372">
    <property type="component" value="Unassembled WGS sequence"/>
</dbReference>
<feature type="domain" description="POTRA" evidence="4">
    <location>
        <begin position="60"/>
        <end position="127"/>
    </location>
</feature>
<feature type="repeat" description="TPR" evidence="1">
    <location>
        <begin position="408"/>
        <end position="441"/>
    </location>
</feature>
<evidence type="ECO:0000256" key="1">
    <source>
        <dbReference type="PROSITE-ProRule" id="PRU00339"/>
    </source>
</evidence>
<feature type="repeat" description="TPR" evidence="1">
    <location>
        <begin position="368"/>
        <end position="401"/>
    </location>
</feature>
<evidence type="ECO:0000259" key="4">
    <source>
        <dbReference type="Pfam" id="PF07244"/>
    </source>
</evidence>
<keyword evidence="2" id="KW-0175">Coiled coil</keyword>
<evidence type="ECO:0000259" key="5">
    <source>
        <dbReference type="Pfam" id="PF08479"/>
    </source>
</evidence>
<dbReference type="PANTHER" id="PTHR10098">
    <property type="entry name" value="RAPSYN-RELATED"/>
    <property type="match status" value="1"/>
</dbReference>
<evidence type="ECO:0000313" key="7">
    <source>
        <dbReference type="EMBL" id="KST62544.1"/>
    </source>
</evidence>
<feature type="region of interest" description="Disordered" evidence="3">
    <location>
        <begin position="1043"/>
        <end position="1064"/>
    </location>
</feature>
<dbReference type="InterPro" id="IPR024983">
    <property type="entry name" value="CHAT_dom"/>
</dbReference>
<comment type="caution">
    <text evidence="8">The sequence shown here is derived from an EMBL/GenBank/DDBJ whole genome shotgun (WGS) entry which is preliminary data.</text>
</comment>
<dbReference type="PANTHER" id="PTHR10098:SF108">
    <property type="entry name" value="TETRATRICOPEPTIDE REPEAT PROTEIN 28"/>
    <property type="match status" value="1"/>
</dbReference>
<dbReference type="SUPFAM" id="SSF48452">
    <property type="entry name" value="TPR-like"/>
    <property type="match status" value="3"/>
</dbReference>
<dbReference type="Gene3D" id="1.25.40.10">
    <property type="entry name" value="Tetratricopeptide repeat domain"/>
    <property type="match status" value="3"/>
</dbReference>
<evidence type="ECO:0000259" key="6">
    <source>
        <dbReference type="Pfam" id="PF12770"/>
    </source>
</evidence>
<dbReference type="Gene3D" id="3.10.20.310">
    <property type="entry name" value="membrane protein fhac"/>
    <property type="match status" value="3"/>
</dbReference>
<reference evidence="8 9" key="1">
    <citation type="journal article" date="2015" name="Genome Announc.">
        <title>Draft Genome of the Euendolithic (true boring) Cyanobacterium Mastigocoleus testarum strain BC008.</title>
        <authorList>
            <person name="Guida B.S."/>
            <person name="Garcia-Pichel F."/>
        </authorList>
    </citation>
    <scope>NUCLEOTIDE SEQUENCE [LARGE SCALE GENOMIC DNA]</scope>
    <source>
        <strain evidence="8 9">BC008</strain>
    </source>
</reference>
<feature type="domain" description="CHAT" evidence="6">
    <location>
        <begin position="1146"/>
        <end position="1479"/>
    </location>
</feature>
<organism evidence="8 9">
    <name type="scientific">Mastigocoleus testarum BC008</name>
    <dbReference type="NCBI Taxonomy" id="371196"/>
    <lineage>
        <taxon>Bacteria</taxon>
        <taxon>Bacillati</taxon>
        <taxon>Cyanobacteriota</taxon>
        <taxon>Cyanophyceae</taxon>
        <taxon>Nostocales</taxon>
        <taxon>Hapalosiphonaceae</taxon>
        <taxon>Mastigocoleus</taxon>
    </lineage>
</organism>
<dbReference type="EMBL" id="LMTZ01000153">
    <property type="protein sequence ID" value="KST62544.1"/>
    <property type="molecule type" value="Genomic_DNA"/>
</dbReference>
<dbReference type="InterPro" id="IPR010827">
    <property type="entry name" value="BamA/TamA_POTRA"/>
</dbReference>
<protein>
    <recommendedName>
        <fullName evidence="10">CHAT domain-containing protein</fullName>
    </recommendedName>
</protein>
<dbReference type="Pfam" id="PF12770">
    <property type="entry name" value="CHAT"/>
    <property type="match status" value="1"/>
</dbReference>
<evidence type="ECO:0000256" key="3">
    <source>
        <dbReference type="SAM" id="MobiDB-lite"/>
    </source>
</evidence>
<evidence type="ECO:0000313" key="8">
    <source>
        <dbReference type="EMBL" id="KST62582.1"/>
    </source>
</evidence>
<sequence>MAVSRGEDVKQLKELSLETETYIPPKLNHSRFLAQDSQKPTSEKPSNESGPSKTETRVLISEVVVSGVEGQLNDKIYQIVKTKPGRTTTRSQLELDINAIFDTGFFSNVQAVPEDTPSGVRVTFEVKLNPVLSQVKVQVSPSTVSSVLKLGVVDKIFRPQYGKRLNLQDLRDGIKHLIKWYEEQGYVLANVVDSPIVSKDGVVTLQVAEGVIEDIQVRFVNKDGKDKDKKEEAISSETLTTAILKEIDLKPGSVFNHPQTVKSLQKLLSWGIFEHANYSFISGQDKNKEIVVLKFAENLLTGDAAEILKYQQELQTAQASKNRIAEAQALKKLGYLYRQYKIHYEDGVKKYQTALQIFQSENQEIEVAKVYNNVGNVYYKYDKYDQAISNFQESLKIYQQKKNKLGEAILLNNLGNTYMQTNQYQNAIDNYSRARKIFSYLNEPLWEVITINNLAFNYRYLDEKDKSIELYNQALLQLQNLKQNPVEIERQSQECLERQSSERLEKKAHFFFGLGMSDASGSYIYTGIQLLDDELSNCILDSRFWRVVTFLNATHHYQSFGDYQQALYYSSNALELWKTVENDQEIFTLLRENSHVLKNILNGWLLFQISIIYEELGNKQLSKQYKQQSLNIAEQEIPNFIDLIYSDNRDTTKALLLNIWQIPIKFVTGLQLEEIISQSEKQLIQFVNQYNFEPKLKEQIKQYITLAKHIIDAENLASSKKNSEAIESYNQALGIIQKLKKEDLCLDTLFPTLVFKANKEKAVFKNKKNEVTNNLCFYKSAEIGKAQLLNLVAKNQLYLQQNQEALTSLDLALSRLSITYESTIYKKYDPQEITNIFTKFLSLVQNSNQKSTEEDKQENLGSIVESSQMLIDYFNSTYSANIYGETLSLIAKAHRANQEYEKALEFHNRALKLWQAKEEIFKEADTYLAIATTERERGNLTQARTEIEKAIAMIESERAQAQAQEAKETQDDDFPTIQPKQTEYKSYIDLVKYLESKQNYYDFYIDLLMQQHQQNPSAGYDIEALQASERSHARSLLAMINRDSRNPEGKVQNNSSSNPDYSNPNYIELAKPPQIQKIQQELLDDNTLLLEYSLGEERSYLWAVTKNSITTYELPKRADIEAAAKQFYDFLTVSSLRIRPNKAAASGVKLSQMLLGQVSQQLGNKRLLIVANGILQYIPFSALPIPNSTSLNTVSSSAAVEPLLVEPLLVKHEIVNLPSASTLAVIRRNNEKRQPPSKTLAVLADPIFSRGDERLTRKLNQTDYQSQQKLSTLSNAMGVKSNNNVVVEQLYPRLPNTRKEAEEIASLVPPPEQLQKFDFAANRKAVFAPEFSQYRYIHLATHGILDSQTPERSGVILSLVNEQGEFQRSLLSTPDFFKLNLSADLVTLSGCRTGLGKQVKGEGLIGVTGGLMYSGAKRVMVSLWSVDDRATTELMKRFYQGVLKDKLPPAKALRAAQLAMWREQQWQNPYYWAAFTIQGEWK</sequence>
<feature type="region of interest" description="Disordered" evidence="3">
    <location>
        <begin position="26"/>
        <end position="55"/>
    </location>
</feature>
<name>A0A0V7ZEA8_9CYAN</name>
<feature type="compositionally biased region" description="Low complexity" evidence="3">
    <location>
        <begin position="1053"/>
        <end position="1064"/>
    </location>
</feature>
<dbReference type="GO" id="GO:0019867">
    <property type="term" value="C:outer membrane"/>
    <property type="evidence" value="ECO:0007669"/>
    <property type="project" value="InterPro"/>
</dbReference>
<dbReference type="InterPro" id="IPR019734">
    <property type="entry name" value="TPR_rpt"/>
</dbReference>
<dbReference type="Pfam" id="PF08479">
    <property type="entry name" value="POTRA_2"/>
    <property type="match status" value="1"/>
</dbReference>
<evidence type="ECO:0008006" key="10">
    <source>
        <dbReference type="Google" id="ProtNLM"/>
    </source>
</evidence>
<dbReference type="SMART" id="SM00028">
    <property type="entry name" value="TPR"/>
    <property type="match status" value="8"/>
</dbReference>
<proteinExistence type="predicted"/>
<dbReference type="Pfam" id="PF13424">
    <property type="entry name" value="TPR_12"/>
    <property type="match status" value="3"/>
</dbReference>
<evidence type="ECO:0000256" key="2">
    <source>
        <dbReference type="SAM" id="Coils"/>
    </source>
</evidence>
<accession>A0A0V7ZEA8</accession>
<dbReference type="InterPro" id="IPR011990">
    <property type="entry name" value="TPR-like_helical_dom_sf"/>
</dbReference>
<gene>
    <name evidence="7" type="ORF">BC008_10255</name>
    <name evidence="8" type="ORF">BC008_10450</name>
</gene>